<dbReference type="PROSITE" id="PS00012">
    <property type="entry name" value="PHOSPHOPANTETHEINE"/>
    <property type="match status" value="1"/>
</dbReference>
<dbReference type="GO" id="GO:0044550">
    <property type="term" value="P:secondary metabolite biosynthetic process"/>
    <property type="evidence" value="ECO:0007669"/>
    <property type="project" value="TreeGrafter"/>
</dbReference>
<dbReference type="InterPro" id="IPR045851">
    <property type="entry name" value="AMP-bd_C_sf"/>
</dbReference>
<dbReference type="Gene3D" id="1.10.1200.10">
    <property type="entry name" value="ACP-like"/>
    <property type="match status" value="1"/>
</dbReference>
<dbReference type="Proteomes" id="UP000186583">
    <property type="component" value="Unassembled WGS sequence"/>
</dbReference>
<dbReference type="InterPro" id="IPR023213">
    <property type="entry name" value="CAT-like_dom_sf"/>
</dbReference>
<keyword evidence="3" id="KW-0436">Ligase</keyword>
<organism evidence="5 6">
    <name type="scientific">Colletotrichum chlorophyti</name>
    <dbReference type="NCBI Taxonomy" id="708187"/>
    <lineage>
        <taxon>Eukaryota</taxon>
        <taxon>Fungi</taxon>
        <taxon>Dikarya</taxon>
        <taxon>Ascomycota</taxon>
        <taxon>Pezizomycotina</taxon>
        <taxon>Sordariomycetes</taxon>
        <taxon>Hypocreomycetidae</taxon>
        <taxon>Glomerellales</taxon>
        <taxon>Glomerellaceae</taxon>
        <taxon>Colletotrichum</taxon>
    </lineage>
</organism>
<dbReference type="InterPro" id="IPR036736">
    <property type="entry name" value="ACP-like_sf"/>
</dbReference>
<dbReference type="InterPro" id="IPR009081">
    <property type="entry name" value="PP-bd_ACP"/>
</dbReference>
<dbReference type="OrthoDB" id="416786at2759"/>
<evidence type="ECO:0000256" key="2">
    <source>
        <dbReference type="ARBA" id="ARBA00022553"/>
    </source>
</evidence>
<sequence>MPVGAVGELMAEGPIVAREYMVDADKPHAAFPVDVPWRSKVSPSHARFCRTGDLVKYAPDGPILNICRRDGQLKRFIAPSVTALCVEVIVPHGEAPGKKATLVTFIALGEDFQADDDDASNILPSAANRECLISKLGDVERRLSEVLPQHMVPHAFFPLRSLPLTVSGKIDRRELREIAANIPLTQYSGLSLQVTMKRKALTPAEKTLQSLWNQVLSANASNIGSDDNLLDIGGDSLKAMRLSAAAQRAGFNLPVAAIFQTLSLSEMAKRLEAAANAPSHRNHANCGSYQPFSCLAMENEDVDVGEEHVARQISFDPLEIEDAAWASDMQTKMMEASKLPERFAVYYVILDFDRNTGVDTRRLRKACRKVVKHYPALRTLFVYRKGRMLQTVLRSPYVEFDERTFGLGNSIEDETDAYVAQDRLRET</sequence>
<dbReference type="Gene3D" id="3.30.300.30">
    <property type="match status" value="1"/>
</dbReference>
<dbReference type="Gene3D" id="3.30.559.10">
    <property type="entry name" value="Chloramphenicol acetyltransferase-like domain"/>
    <property type="match status" value="1"/>
</dbReference>
<evidence type="ECO:0000259" key="4">
    <source>
        <dbReference type="PROSITE" id="PS50075"/>
    </source>
</evidence>
<dbReference type="PROSITE" id="PS50075">
    <property type="entry name" value="CARRIER"/>
    <property type="match status" value="1"/>
</dbReference>
<dbReference type="Pfam" id="PF00550">
    <property type="entry name" value="PP-binding"/>
    <property type="match status" value="1"/>
</dbReference>
<gene>
    <name evidence="5" type="ORF">CCHL11_01064</name>
</gene>
<dbReference type="GO" id="GO:0031177">
    <property type="term" value="F:phosphopantetheine binding"/>
    <property type="evidence" value="ECO:0007669"/>
    <property type="project" value="TreeGrafter"/>
</dbReference>
<keyword evidence="6" id="KW-1185">Reference proteome</keyword>
<dbReference type="EMBL" id="MPGH01000008">
    <property type="protein sequence ID" value="OLN97500.1"/>
    <property type="molecule type" value="Genomic_DNA"/>
</dbReference>
<dbReference type="SUPFAM" id="SSF52777">
    <property type="entry name" value="CoA-dependent acyltransferases"/>
    <property type="match status" value="1"/>
</dbReference>
<evidence type="ECO:0000313" key="6">
    <source>
        <dbReference type="Proteomes" id="UP000186583"/>
    </source>
</evidence>
<evidence type="ECO:0000256" key="1">
    <source>
        <dbReference type="ARBA" id="ARBA00022450"/>
    </source>
</evidence>
<comment type="caution">
    <text evidence="5">The sequence shown here is derived from an EMBL/GenBank/DDBJ whole genome shotgun (WGS) entry which is preliminary data.</text>
</comment>
<name>A0A1Q8S7V1_9PEZI</name>
<protein>
    <submittedName>
        <fullName evidence="5">Nonribosomal peptide synthetase 4-like protein 1</fullName>
    </submittedName>
</protein>
<evidence type="ECO:0000256" key="3">
    <source>
        <dbReference type="ARBA" id="ARBA00022598"/>
    </source>
</evidence>
<dbReference type="PANTHER" id="PTHR45527">
    <property type="entry name" value="NONRIBOSOMAL PEPTIDE SYNTHETASE"/>
    <property type="match status" value="1"/>
</dbReference>
<dbReference type="PANTHER" id="PTHR45527:SF16">
    <property type="entry name" value="NONRIBOSOMAL PEPTIDE SYNTHASE ATNA-RELATED"/>
    <property type="match status" value="1"/>
</dbReference>
<keyword evidence="1" id="KW-0596">Phosphopantetheine</keyword>
<dbReference type="GO" id="GO:0005737">
    <property type="term" value="C:cytoplasm"/>
    <property type="evidence" value="ECO:0007669"/>
    <property type="project" value="TreeGrafter"/>
</dbReference>
<dbReference type="SUPFAM" id="SSF56801">
    <property type="entry name" value="Acetyl-CoA synthetase-like"/>
    <property type="match status" value="1"/>
</dbReference>
<accession>A0A1Q8S7V1</accession>
<dbReference type="SUPFAM" id="SSF47336">
    <property type="entry name" value="ACP-like"/>
    <property type="match status" value="1"/>
</dbReference>
<reference evidence="5 6" key="1">
    <citation type="submission" date="2016-11" db="EMBL/GenBank/DDBJ databases">
        <title>Draft Genome Assembly of Colletotrichum chlorophyti a pathogen of herbaceous plants.</title>
        <authorList>
            <person name="Gan P."/>
            <person name="Narusaka M."/>
            <person name="Tsushima A."/>
            <person name="Narusaka Y."/>
            <person name="Takano Y."/>
            <person name="Shirasu K."/>
        </authorList>
    </citation>
    <scope>NUCLEOTIDE SEQUENCE [LARGE SCALE GENOMIC DNA]</scope>
    <source>
        <strain evidence="5 6">NTL11</strain>
    </source>
</reference>
<dbReference type="STRING" id="708187.A0A1Q8S7V1"/>
<feature type="domain" description="Carrier" evidence="4">
    <location>
        <begin position="199"/>
        <end position="275"/>
    </location>
</feature>
<dbReference type="InterPro" id="IPR006162">
    <property type="entry name" value="Ppantetheine_attach_site"/>
</dbReference>
<dbReference type="GO" id="GO:0016874">
    <property type="term" value="F:ligase activity"/>
    <property type="evidence" value="ECO:0007669"/>
    <property type="project" value="UniProtKB-KW"/>
</dbReference>
<dbReference type="AlphaFoldDB" id="A0A1Q8S7V1"/>
<keyword evidence="2" id="KW-0597">Phosphoprotein</keyword>
<dbReference type="GO" id="GO:0043041">
    <property type="term" value="P:amino acid activation for nonribosomal peptide biosynthetic process"/>
    <property type="evidence" value="ECO:0007669"/>
    <property type="project" value="TreeGrafter"/>
</dbReference>
<dbReference type="Gene3D" id="2.30.38.10">
    <property type="entry name" value="Luciferase, Domain 3"/>
    <property type="match status" value="1"/>
</dbReference>
<evidence type="ECO:0000313" key="5">
    <source>
        <dbReference type="EMBL" id="OLN97500.1"/>
    </source>
</evidence>
<proteinExistence type="predicted"/>